<comment type="caution">
    <text evidence="1">The sequence shown here is derived from an EMBL/GenBank/DDBJ whole genome shotgun (WGS) entry which is preliminary data.</text>
</comment>
<evidence type="ECO:0000313" key="2">
    <source>
        <dbReference type="Proteomes" id="UP000611500"/>
    </source>
</evidence>
<proteinExistence type="predicted"/>
<keyword evidence="2" id="KW-1185">Reference proteome</keyword>
<evidence type="ECO:0000313" key="1">
    <source>
        <dbReference type="EMBL" id="GHH05729.1"/>
    </source>
</evidence>
<dbReference type="AlphaFoldDB" id="A0A8J3HD18"/>
<organism evidence="1 2">
    <name type="scientific">Pseudodonghicola xiamenensis</name>
    <dbReference type="NCBI Taxonomy" id="337702"/>
    <lineage>
        <taxon>Bacteria</taxon>
        <taxon>Pseudomonadati</taxon>
        <taxon>Pseudomonadota</taxon>
        <taxon>Alphaproteobacteria</taxon>
        <taxon>Rhodobacterales</taxon>
        <taxon>Paracoccaceae</taxon>
        <taxon>Pseudodonghicola</taxon>
    </lineage>
</organism>
<protein>
    <submittedName>
        <fullName evidence="1">Uncharacterized protein</fullName>
    </submittedName>
</protein>
<gene>
    <name evidence="1" type="ORF">GCM10010961_44690</name>
</gene>
<reference evidence="1" key="2">
    <citation type="submission" date="2020-09" db="EMBL/GenBank/DDBJ databases">
        <authorList>
            <person name="Sun Q."/>
            <person name="Zhou Y."/>
        </authorList>
    </citation>
    <scope>NUCLEOTIDE SEQUENCE</scope>
    <source>
        <strain evidence="1">CGMCC 1.7081</strain>
    </source>
</reference>
<name>A0A8J3HD18_9RHOB</name>
<dbReference type="EMBL" id="BNAP01000060">
    <property type="protein sequence ID" value="GHH05729.1"/>
    <property type="molecule type" value="Genomic_DNA"/>
</dbReference>
<dbReference type="Proteomes" id="UP000611500">
    <property type="component" value="Unassembled WGS sequence"/>
</dbReference>
<sequence>MTYSTHRTIKPSPALPYVLIGSPGTKLYLPRGSRKVSPRDWAKAYPGPIHRHWRDLANEKGFDLVKRIRNKDHIALKCHRCGALTAQKLYTMRKAQPACAACQHTSIETNARIAGLSFLGYDPEKRHRGLFRAPCGHEVVRQFGLVQRIVEGRCRLRCETCHSAKEQEEATVRGWKLLGADPQGNQNYRLYRHACGAEQRIARANMQSGRFGCHGCGATWSAAQSYLYAIRLELPTGLRVMKLGFSRDPHSRLQHQLLLKPGIQAELLQTIQQASGHAAMCREKALHRKLKTEHPDAPVPAEHFRDWLSVKTEIYGIELERIILEHLNAIPEDCDA</sequence>
<reference evidence="1" key="1">
    <citation type="journal article" date="2014" name="Int. J. Syst. Evol. Microbiol.">
        <title>Complete genome sequence of Corynebacterium casei LMG S-19264T (=DSM 44701T), isolated from a smear-ripened cheese.</title>
        <authorList>
            <consortium name="US DOE Joint Genome Institute (JGI-PGF)"/>
            <person name="Walter F."/>
            <person name="Albersmeier A."/>
            <person name="Kalinowski J."/>
            <person name="Ruckert C."/>
        </authorList>
    </citation>
    <scope>NUCLEOTIDE SEQUENCE</scope>
    <source>
        <strain evidence="1">CGMCC 1.7081</strain>
    </source>
</reference>
<accession>A0A8J3HD18</accession>